<dbReference type="GO" id="GO:0032259">
    <property type="term" value="P:methylation"/>
    <property type="evidence" value="ECO:0007669"/>
    <property type="project" value="UniProtKB-KW"/>
</dbReference>
<dbReference type="GO" id="GO:0008168">
    <property type="term" value="F:methyltransferase activity"/>
    <property type="evidence" value="ECO:0007669"/>
    <property type="project" value="UniProtKB-KW"/>
</dbReference>
<protein>
    <submittedName>
        <fullName evidence="2">Class I SAM-dependent methyltransferase</fullName>
    </submittedName>
</protein>
<gene>
    <name evidence="2" type="ORF">DN052_09360</name>
</gene>
<dbReference type="AlphaFoldDB" id="A0A2W1KFX1"/>
<name>A0A2W1KFX1_ACIFR</name>
<feature type="domain" description="Methyltransferase" evidence="1">
    <location>
        <begin position="43"/>
        <end position="139"/>
    </location>
</feature>
<evidence type="ECO:0000313" key="2">
    <source>
        <dbReference type="EMBL" id="PZD80644.1"/>
    </source>
</evidence>
<dbReference type="OrthoDB" id="9788660at2"/>
<accession>A0A2W1KFX1</accession>
<dbReference type="Proteomes" id="UP000248886">
    <property type="component" value="Unassembled WGS sequence"/>
</dbReference>
<sequence length="203" mass="22915">MNNIHWDKIYTEKASTTVSWYCDHDETSLQLLDEMDLRPQDAIIDVGGGASTWVDDLIGRGFSRISILDLSAAALAVTQQRLGKYPGTVKWIVGDVLETPLPQANFSLWHDRAVFHFLTDKKQRQRYVQVLSDALKPGGHVIISTFAEDGPTQCSELPVCRYSPEQLRSEFGTLFTLISHNHVIHRTPAGKNQAFTYCHFQII</sequence>
<dbReference type="Pfam" id="PF13649">
    <property type="entry name" value="Methyltransf_25"/>
    <property type="match status" value="1"/>
</dbReference>
<dbReference type="EMBL" id="QKQP01000005">
    <property type="protein sequence ID" value="PZD80644.1"/>
    <property type="molecule type" value="Genomic_DNA"/>
</dbReference>
<evidence type="ECO:0000259" key="1">
    <source>
        <dbReference type="Pfam" id="PF13649"/>
    </source>
</evidence>
<comment type="caution">
    <text evidence="2">The sequence shown here is derived from an EMBL/GenBank/DDBJ whole genome shotgun (WGS) entry which is preliminary data.</text>
</comment>
<dbReference type="SUPFAM" id="SSF53335">
    <property type="entry name" value="S-adenosyl-L-methionine-dependent methyltransferases"/>
    <property type="match status" value="1"/>
</dbReference>
<dbReference type="GeneID" id="65281654"/>
<keyword evidence="2" id="KW-0489">Methyltransferase</keyword>
<dbReference type="OMA" id="WHDRATF"/>
<proteinExistence type="predicted"/>
<dbReference type="PANTHER" id="PTHR12843:SF5">
    <property type="entry name" value="EEF1A LYSINE METHYLTRANSFERASE 2"/>
    <property type="match status" value="1"/>
</dbReference>
<evidence type="ECO:0000313" key="3">
    <source>
        <dbReference type="Proteomes" id="UP000248886"/>
    </source>
</evidence>
<dbReference type="CDD" id="cd02440">
    <property type="entry name" value="AdoMet_MTases"/>
    <property type="match status" value="1"/>
</dbReference>
<keyword evidence="2" id="KW-0808">Transferase</keyword>
<organism evidence="2 3">
    <name type="scientific">Acidithiobacillus ferrooxidans</name>
    <name type="common">Thiobacillus ferrooxidans</name>
    <dbReference type="NCBI Taxonomy" id="920"/>
    <lineage>
        <taxon>Bacteria</taxon>
        <taxon>Pseudomonadati</taxon>
        <taxon>Pseudomonadota</taxon>
        <taxon>Acidithiobacillia</taxon>
        <taxon>Acidithiobacillales</taxon>
        <taxon>Acidithiobacillaceae</taxon>
        <taxon>Acidithiobacillus</taxon>
    </lineage>
</organism>
<dbReference type="InterPro" id="IPR029063">
    <property type="entry name" value="SAM-dependent_MTases_sf"/>
</dbReference>
<dbReference type="PANTHER" id="PTHR12843">
    <property type="entry name" value="PROTEIN-LYSINE N-METHYLTRANSFERASE METTL10"/>
    <property type="match status" value="1"/>
</dbReference>
<dbReference type="InterPro" id="IPR041698">
    <property type="entry name" value="Methyltransf_25"/>
</dbReference>
<dbReference type="Gene3D" id="3.40.50.150">
    <property type="entry name" value="Vaccinia Virus protein VP39"/>
    <property type="match status" value="1"/>
</dbReference>
<reference evidence="2 3" key="1">
    <citation type="submission" date="2018-06" db="EMBL/GenBank/DDBJ databases">
        <title>Draft sequence of Acidithiobacillus ferrooxidans CCM 4253.</title>
        <authorList>
            <person name="Moya-Beltran A."/>
            <person name="Castro M."/>
            <person name="Covarrubias P.C."/>
            <person name="Issotta F."/>
            <person name="Janiczek O."/>
            <person name="Mandl M."/>
            <person name="Kucera J."/>
            <person name="Quatrini R."/>
        </authorList>
    </citation>
    <scope>NUCLEOTIDE SEQUENCE [LARGE SCALE GENOMIC DNA]</scope>
    <source>
        <strain evidence="2 3">CCM 4253</strain>
    </source>
</reference>
<dbReference type="RefSeq" id="WP_012537285.1">
    <property type="nucleotide sequence ID" value="NZ_AP025160.1"/>
</dbReference>